<evidence type="ECO:0000256" key="3">
    <source>
        <dbReference type="ARBA" id="ARBA00022801"/>
    </source>
</evidence>
<dbReference type="GO" id="GO:0005886">
    <property type="term" value="C:plasma membrane"/>
    <property type="evidence" value="ECO:0007669"/>
    <property type="project" value="TreeGrafter"/>
</dbReference>
<dbReference type="InterPro" id="IPR029058">
    <property type="entry name" value="AB_hydrolase_fold"/>
</dbReference>
<dbReference type="GO" id="GO:0019695">
    <property type="term" value="P:choline metabolic process"/>
    <property type="evidence" value="ECO:0007669"/>
    <property type="project" value="TreeGrafter"/>
</dbReference>
<dbReference type="SUPFAM" id="SSF53474">
    <property type="entry name" value="alpha/beta-Hydrolases"/>
    <property type="match status" value="1"/>
</dbReference>
<dbReference type="EMBL" id="LJIJ01000559">
    <property type="protein sequence ID" value="ODM96254.1"/>
    <property type="molecule type" value="Genomic_DNA"/>
</dbReference>
<dbReference type="OMA" id="KISNECM"/>
<comment type="similarity">
    <text evidence="1">Belongs to the type-B carboxylesterase/lipase family.</text>
</comment>
<keyword evidence="2" id="KW-0719">Serine esterase</keyword>
<dbReference type="InterPro" id="IPR050654">
    <property type="entry name" value="AChE-related_enzymes"/>
</dbReference>
<keyword evidence="3" id="KW-0378">Hydrolase</keyword>
<keyword evidence="5" id="KW-0732">Signal</keyword>
<evidence type="ECO:0000256" key="1">
    <source>
        <dbReference type="ARBA" id="ARBA00005964"/>
    </source>
</evidence>
<evidence type="ECO:0000313" key="7">
    <source>
        <dbReference type="EMBL" id="ODM96254.1"/>
    </source>
</evidence>
<dbReference type="AlphaFoldDB" id="A0A1D2MTX3"/>
<feature type="signal peptide" evidence="5">
    <location>
        <begin position="1"/>
        <end position="20"/>
    </location>
</feature>
<dbReference type="PANTHER" id="PTHR43918">
    <property type="entry name" value="ACETYLCHOLINESTERASE"/>
    <property type="match status" value="1"/>
</dbReference>
<dbReference type="Pfam" id="PF00135">
    <property type="entry name" value="COesterase"/>
    <property type="match status" value="1"/>
</dbReference>
<keyword evidence="4" id="KW-0325">Glycoprotein</keyword>
<dbReference type="GO" id="GO:0003990">
    <property type="term" value="F:acetylcholinesterase activity"/>
    <property type="evidence" value="ECO:0007669"/>
    <property type="project" value="TreeGrafter"/>
</dbReference>
<evidence type="ECO:0000313" key="8">
    <source>
        <dbReference type="Proteomes" id="UP000094527"/>
    </source>
</evidence>
<name>A0A1D2MTX3_ORCCI</name>
<dbReference type="Gene3D" id="3.40.50.1820">
    <property type="entry name" value="alpha/beta hydrolase"/>
    <property type="match status" value="1"/>
</dbReference>
<gene>
    <name evidence="7" type="ORF">Ocin01_10439</name>
</gene>
<protein>
    <submittedName>
        <fullName evidence="7">Esterase SG1</fullName>
    </submittedName>
</protein>
<feature type="chain" id="PRO_5008904552" evidence="5">
    <location>
        <begin position="21"/>
        <end position="148"/>
    </location>
</feature>
<dbReference type="GO" id="GO:0006581">
    <property type="term" value="P:acetylcholine catabolic process"/>
    <property type="evidence" value="ECO:0007669"/>
    <property type="project" value="TreeGrafter"/>
</dbReference>
<accession>A0A1D2MTX3</accession>
<feature type="domain" description="Carboxylesterase type B" evidence="6">
    <location>
        <begin position="49"/>
        <end position="136"/>
    </location>
</feature>
<dbReference type="InterPro" id="IPR002018">
    <property type="entry name" value="CarbesteraseB"/>
</dbReference>
<dbReference type="PANTHER" id="PTHR43918:SF4">
    <property type="entry name" value="CARBOXYLIC ESTER HYDROLASE"/>
    <property type="match status" value="1"/>
</dbReference>
<evidence type="ECO:0000256" key="2">
    <source>
        <dbReference type="ARBA" id="ARBA00022487"/>
    </source>
</evidence>
<evidence type="ECO:0000256" key="5">
    <source>
        <dbReference type="SAM" id="SignalP"/>
    </source>
</evidence>
<dbReference type="Proteomes" id="UP000094527">
    <property type="component" value="Unassembled WGS sequence"/>
</dbReference>
<evidence type="ECO:0000259" key="6">
    <source>
        <dbReference type="Pfam" id="PF00135"/>
    </source>
</evidence>
<proteinExistence type="inferred from homology"/>
<organism evidence="7 8">
    <name type="scientific">Orchesella cincta</name>
    <name type="common">Springtail</name>
    <name type="synonym">Podura cincta</name>
    <dbReference type="NCBI Taxonomy" id="48709"/>
    <lineage>
        <taxon>Eukaryota</taxon>
        <taxon>Metazoa</taxon>
        <taxon>Ecdysozoa</taxon>
        <taxon>Arthropoda</taxon>
        <taxon>Hexapoda</taxon>
        <taxon>Collembola</taxon>
        <taxon>Entomobryomorpha</taxon>
        <taxon>Entomobryoidea</taxon>
        <taxon>Orchesellidae</taxon>
        <taxon>Orchesellinae</taxon>
        <taxon>Orchesella</taxon>
    </lineage>
</organism>
<dbReference type="OrthoDB" id="6846267at2759"/>
<evidence type="ECO:0000256" key="4">
    <source>
        <dbReference type="ARBA" id="ARBA00023180"/>
    </source>
</evidence>
<keyword evidence="8" id="KW-1185">Reference proteome</keyword>
<dbReference type="GO" id="GO:0005615">
    <property type="term" value="C:extracellular space"/>
    <property type="evidence" value="ECO:0007669"/>
    <property type="project" value="TreeGrafter"/>
</dbReference>
<reference evidence="7 8" key="1">
    <citation type="journal article" date="2016" name="Genome Biol. Evol.">
        <title>Gene Family Evolution Reflects Adaptation to Soil Environmental Stressors in the Genome of the Collembolan Orchesella cincta.</title>
        <authorList>
            <person name="Faddeeva-Vakhrusheva A."/>
            <person name="Derks M.F."/>
            <person name="Anvar S.Y."/>
            <person name="Agamennone V."/>
            <person name="Suring W."/>
            <person name="Smit S."/>
            <person name="van Straalen N.M."/>
            <person name="Roelofs D."/>
        </authorList>
    </citation>
    <scope>NUCLEOTIDE SEQUENCE [LARGE SCALE GENOMIC DNA]</scope>
    <source>
        <tissue evidence="7">Mixed pool</tissue>
    </source>
</reference>
<comment type="caution">
    <text evidence="7">The sequence shown here is derived from an EMBL/GenBank/DDBJ whole genome shotgun (WGS) entry which is preliminary data.</text>
</comment>
<sequence>MLFTAVYLANLLCTFYNCQYLRPAPVTSAENSDVMQLTDRVGRSYEAPDPIVNTTQGMVEGYMMGVLRRKIYAFEGIPYAEKPEIFADPVPKRRWSGVRSAKKISNECMQFNLPRSFRVFGELDCLQLNIYTPQVSYRLKQISILQTR</sequence>
<dbReference type="STRING" id="48709.A0A1D2MTX3"/>